<proteinExistence type="predicted"/>
<evidence type="ECO:0000313" key="4">
    <source>
        <dbReference type="EnsemblMetazoa" id="MDOA012873-PA"/>
    </source>
</evidence>
<name>A0A1I8N970_MUSDO</name>
<dbReference type="Gene3D" id="2.60.11.10">
    <property type="entry name" value="Cytochrome c oxidase, subunit Vb"/>
    <property type="match status" value="1"/>
</dbReference>
<protein>
    <submittedName>
        <fullName evidence="6">Cytochrome c oxidase subunit 5B, mitochondrial</fullName>
    </submittedName>
</protein>
<evidence type="ECO:0000313" key="5">
    <source>
        <dbReference type="Proteomes" id="UP001652621"/>
    </source>
</evidence>
<dbReference type="Proteomes" id="UP001652621">
    <property type="component" value="Unplaced"/>
</dbReference>
<feature type="binding site" evidence="3">
    <location>
        <position position="105"/>
    </location>
    <ligand>
        <name>Zn(2+)</name>
        <dbReference type="ChEBI" id="CHEBI:29105"/>
    </ligand>
</feature>
<feature type="binding site" evidence="3">
    <location>
        <position position="84"/>
    </location>
    <ligand>
        <name>Zn(2+)</name>
        <dbReference type="ChEBI" id="CHEBI:29105"/>
    </ligand>
</feature>
<dbReference type="STRING" id="7370.A0A1I8N970"/>
<evidence type="ECO:0000313" key="6">
    <source>
        <dbReference type="RefSeq" id="XP_005178070.1"/>
    </source>
</evidence>
<dbReference type="RefSeq" id="XP_005178070.1">
    <property type="nucleotide sequence ID" value="XM_005178013.3"/>
</dbReference>
<dbReference type="GO" id="GO:0045277">
    <property type="term" value="C:respiratory chain complex IV"/>
    <property type="evidence" value="ECO:0007669"/>
    <property type="project" value="InterPro"/>
</dbReference>
<evidence type="ECO:0000256" key="3">
    <source>
        <dbReference type="PIRSR" id="PIRSR602124-1"/>
    </source>
</evidence>
<evidence type="ECO:0000256" key="2">
    <source>
        <dbReference type="ARBA" id="ARBA00022833"/>
    </source>
</evidence>
<dbReference type="PROSITE" id="PS51359">
    <property type="entry name" value="COX5B_2"/>
    <property type="match status" value="1"/>
</dbReference>
<dbReference type="AlphaFoldDB" id="A0A1I8N970"/>
<dbReference type="OrthoDB" id="10249250at2759"/>
<dbReference type="InterPro" id="IPR036972">
    <property type="entry name" value="Cyt_c_oxidase_su5b_sf"/>
</dbReference>
<dbReference type="FunFam" id="2.60.11.10:FF:000004">
    <property type="entry name" value="Cytochrome c oxidase subunit 5B"/>
    <property type="match status" value="1"/>
</dbReference>
<dbReference type="GO" id="GO:0006123">
    <property type="term" value="P:mitochondrial electron transport, cytochrome c to oxygen"/>
    <property type="evidence" value="ECO:0007669"/>
    <property type="project" value="InterPro"/>
</dbReference>
<dbReference type="EnsemblMetazoa" id="MDOA012873-RA">
    <property type="protein sequence ID" value="MDOA012873-PA"/>
    <property type="gene ID" value="MDOA012873"/>
</dbReference>
<dbReference type="GeneID" id="101894532"/>
<keyword evidence="1 3" id="KW-0479">Metal-binding</keyword>
<dbReference type="VEuPathDB" id="VectorBase:MDOA012873"/>
<organism evidence="4">
    <name type="scientific">Musca domestica</name>
    <name type="common">House fly</name>
    <dbReference type="NCBI Taxonomy" id="7370"/>
    <lineage>
        <taxon>Eukaryota</taxon>
        <taxon>Metazoa</taxon>
        <taxon>Ecdysozoa</taxon>
        <taxon>Arthropoda</taxon>
        <taxon>Hexapoda</taxon>
        <taxon>Insecta</taxon>
        <taxon>Pterygota</taxon>
        <taxon>Neoptera</taxon>
        <taxon>Endopterygota</taxon>
        <taxon>Diptera</taxon>
        <taxon>Brachycera</taxon>
        <taxon>Muscomorpha</taxon>
        <taxon>Muscoidea</taxon>
        <taxon>Muscidae</taxon>
        <taxon>Musca</taxon>
    </lineage>
</organism>
<dbReference type="InterPro" id="IPR002124">
    <property type="entry name" value="Cyt_c_oxidase_su5b"/>
</dbReference>
<keyword evidence="2 3" id="KW-0862">Zinc</keyword>
<accession>A0A1I8N970</accession>
<dbReference type="VEuPathDB" id="VectorBase:MDOMA2_019215"/>
<dbReference type="PANTHER" id="PTHR10122:SF0">
    <property type="entry name" value="CYTOCHROME C OXIDASE SUBUNIT 5B, ISOFORM A-RELATED"/>
    <property type="match status" value="1"/>
</dbReference>
<dbReference type="PANTHER" id="PTHR10122">
    <property type="entry name" value="CYTOCHROME C OXIDASE SUBUNIT 5B, MITOCHONDRIAL"/>
    <property type="match status" value="1"/>
</dbReference>
<feature type="binding site" evidence="3">
    <location>
        <position position="86"/>
    </location>
    <ligand>
        <name>Zn(2+)</name>
        <dbReference type="ChEBI" id="CHEBI:29105"/>
    </ligand>
</feature>
<sequence>MYSQYRNYLKTISLTRRWIYMTRNNCEKMPDPLDLCTGLQKKEILAFMEGKCDPYHMDVIKRGSGTKENPTLIPSAFNGRIIGCICNENRFVNYMWLEKDCPKRCECGHWFKLNNVPAFSQTH</sequence>
<dbReference type="SUPFAM" id="SSF57802">
    <property type="entry name" value="Rubredoxin-like"/>
    <property type="match status" value="1"/>
</dbReference>
<dbReference type="eggNOG" id="KOG3352">
    <property type="taxonomic scope" value="Eukaryota"/>
</dbReference>
<reference evidence="6" key="2">
    <citation type="submission" date="2025-04" db="UniProtKB">
        <authorList>
            <consortium name="RefSeq"/>
        </authorList>
    </citation>
    <scope>IDENTIFICATION</scope>
    <source>
        <strain evidence="6">Aabys</strain>
    </source>
</reference>
<gene>
    <name evidence="4" type="primary">101894532</name>
    <name evidence="6" type="synonym">LOC101894532</name>
</gene>
<dbReference type="CDD" id="cd00924">
    <property type="entry name" value="Cyt_c_Oxidase_Vb"/>
    <property type="match status" value="1"/>
</dbReference>
<dbReference type="GO" id="GO:0005740">
    <property type="term" value="C:mitochondrial envelope"/>
    <property type="evidence" value="ECO:0007669"/>
    <property type="project" value="InterPro"/>
</dbReference>
<feature type="binding site" evidence="3">
    <location>
        <position position="107"/>
    </location>
    <ligand>
        <name>Zn(2+)</name>
        <dbReference type="ChEBI" id="CHEBI:29105"/>
    </ligand>
</feature>
<dbReference type="Pfam" id="PF01215">
    <property type="entry name" value="COX5B"/>
    <property type="match status" value="1"/>
</dbReference>
<dbReference type="KEGG" id="mde:101894532"/>
<dbReference type="GO" id="GO:0046872">
    <property type="term" value="F:metal ion binding"/>
    <property type="evidence" value="ECO:0007669"/>
    <property type="project" value="UniProtKB-KW"/>
</dbReference>
<reference evidence="4" key="1">
    <citation type="submission" date="2020-05" db="UniProtKB">
        <authorList>
            <consortium name="EnsemblMetazoa"/>
        </authorList>
    </citation>
    <scope>IDENTIFICATION</scope>
    <source>
        <strain evidence="4">Aabys</strain>
    </source>
</reference>
<keyword evidence="5" id="KW-1185">Reference proteome</keyword>
<evidence type="ECO:0000256" key="1">
    <source>
        <dbReference type="ARBA" id="ARBA00022723"/>
    </source>
</evidence>